<feature type="compositionally biased region" description="Basic and acidic residues" evidence="3">
    <location>
        <begin position="266"/>
        <end position="275"/>
    </location>
</feature>
<dbReference type="InterPro" id="IPR011042">
    <property type="entry name" value="6-blade_b-propeller_TolB-like"/>
</dbReference>
<dbReference type="Gene3D" id="3.40.50.1820">
    <property type="entry name" value="alpha/beta hydrolase"/>
    <property type="match status" value="1"/>
</dbReference>
<dbReference type="SUPFAM" id="SSF53474">
    <property type="entry name" value="alpha/beta-Hydrolases"/>
    <property type="match status" value="1"/>
</dbReference>
<evidence type="ECO:0000256" key="1">
    <source>
        <dbReference type="ARBA" id="ARBA00022801"/>
    </source>
</evidence>
<evidence type="ECO:0000256" key="3">
    <source>
        <dbReference type="SAM" id="MobiDB-lite"/>
    </source>
</evidence>
<protein>
    <recommendedName>
        <fullName evidence="4">Peptidase S9 prolyl oligopeptidase catalytic domain-containing protein</fullName>
    </recommendedName>
</protein>
<feature type="region of interest" description="Disordered" evidence="3">
    <location>
        <begin position="232"/>
        <end position="275"/>
    </location>
</feature>
<dbReference type="GO" id="GO:0006508">
    <property type="term" value="P:proteolysis"/>
    <property type="evidence" value="ECO:0007669"/>
    <property type="project" value="InterPro"/>
</dbReference>
<evidence type="ECO:0000313" key="5">
    <source>
        <dbReference type="EMBL" id="KWF29348.1"/>
    </source>
</evidence>
<comment type="caution">
    <text evidence="5">The sequence shown here is derived from an EMBL/GenBank/DDBJ whole genome shotgun (WGS) entry which is preliminary data.</text>
</comment>
<name>A0A132EGN0_9BURK</name>
<feature type="domain" description="Peptidase S9 prolyl oligopeptidase catalytic" evidence="4">
    <location>
        <begin position="502"/>
        <end position="591"/>
    </location>
</feature>
<keyword evidence="2" id="KW-0645">Protease</keyword>
<dbReference type="InterPro" id="IPR001375">
    <property type="entry name" value="Peptidase_S9_cat"/>
</dbReference>
<gene>
    <name evidence="5" type="ORF">WT56_17760</name>
</gene>
<dbReference type="PANTHER" id="PTHR42776:SF27">
    <property type="entry name" value="DIPEPTIDYL PEPTIDASE FAMILY MEMBER 6"/>
    <property type="match status" value="1"/>
</dbReference>
<dbReference type="InterPro" id="IPR011659">
    <property type="entry name" value="WD40"/>
</dbReference>
<dbReference type="OrthoDB" id="6388416at2"/>
<dbReference type="RefSeq" id="WP_060242481.1">
    <property type="nucleotide sequence ID" value="NZ_LPJR01000031.1"/>
</dbReference>
<evidence type="ECO:0000313" key="6">
    <source>
        <dbReference type="Proteomes" id="UP000062912"/>
    </source>
</evidence>
<dbReference type="EMBL" id="LPJR01000031">
    <property type="protein sequence ID" value="KWF29348.1"/>
    <property type="molecule type" value="Genomic_DNA"/>
</dbReference>
<accession>A0A132EGN0</accession>
<dbReference type="Pfam" id="PF00326">
    <property type="entry name" value="Peptidase_S9"/>
    <property type="match status" value="2"/>
</dbReference>
<keyword evidence="1" id="KW-0378">Hydrolase</keyword>
<dbReference type="AlphaFoldDB" id="A0A132EGN0"/>
<evidence type="ECO:0000256" key="2">
    <source>
        <dbReference type="ARBA" id="ARBA00022825"/>
    </source>
</evidence>
<organism evidence="5 6">
    <name type="scientific">Burkholderia pseudomultivorans</name>
    <dbReference type="NCBI Taxonomy" id="1207504"/>
    <lineage>
        <taxon>Bacteria</taxon>
        <taxon>Pseudomonadati</taxon>
        <taxon>Pseudomonadota</taxon>
        <taxon>Betaproteobacteria</taxon>
        <taxon>Burkholderiales</taxon>
        <taxon>Burkholderiaceae</taxon>
        <taxon>Burkholderia</taxon>
        <taxon>Burkholderia cepacia complex</taxon>
    </lineage>
</organism>
<proteinExistence type="predicted"/>
<dbReference type="GO" id="GO:0004252">
    <property type="term" value="F:serine-type endopeptidase activity"/>
    <property type="evidence" value="ECO:0007669"/>
    <property type="project" value="TreeGrafter"/>
</dbReference>
<dbReference type="SUPFAM" id="SSF82171">
    <property type="entry name" value="DPP6 N-terminal domain-like"/>
    <property type="match status" value="1"/>
</dbReference>
<feature type="domain" description="Peptidase S9 prolyl oligopeptidase catalytic" evidence="4">
    <location>
        <begin position="378"/>
        <end position="475"/>
    </location>
</feature>
<dbReference type="Proteomes" id="UP000062912">
    <property type="component" value="Unassembled WGS sequence"/>
</dbReference>
<reference evidence="5 6" key="1">
    <citation type="submission" date="2015-11" db="EMBL/GenBank/DDBJ databases">
        <title>Expanding the genomic diversity of Burkholderia species for the development of highly accurate diagnostics.</title>
        <authorList>
            <person name="Sahl J."/>
            <person name="Keim P."/>
            <person name="Wagner D."/>
        </authorList>
    </citation>
    <scope>NUCLEOTIDE SEQUENCE [LARGE SCALE GENOMIC DNA]</scope>
    <source>
        <strain evidence="5 6">MSMB368WGS</strain>
    </source>
</reference>
<dbReference type="Pfam" id="PF07676">
    <property type="entry name" value="PD40"/>
    <property type="match status" value="1"/>
</dbReference>
<dbReference type="Gene3D" id="2.120.10.30">
    <property type="entry name" value="TolB, C-terminal domain"/>
    <property type="match status" value="1"/>
</dbReference>
<evidence type="ECO:0000259" key="4">
    <source>
        <dbReference type="Pfam" id="PF00326"/>
    </source>
</evidence>
<dbReference type="InterPro" id="IPR029058">
    <property type="entry name" value="AB_hydrolase_fold"/>
</dbReference>
<sequence length="592" mass="64725">MTVARPDSTQPRRFTVDDLLSLDDFQRSYGRTCALSPDGGSICFAVIRPLGDALRFDRPYLGGLDRAELYRFVFADRTLRRLAGDVRTGRACGSPSWSPDGRWIAAVALSADDDAAHAVLIDPATAAVTPIATSRSVDLSPLDRDGPFTWLADGRVALPLLPQGATPIAAHLHRRLFANARHAWEANALGRRPTADVLDSRSFAGASDERAPDWWAFDPVAGTLRALSPDECAQAALSSASTPDEPPTAPDDDDGDAQPPAAANGVRRERVPPEPDRRYAACIEHGRDATRLTVRPADAQDDATVVFETNRQLAGIATGTTHRLPCRGVEPGRPRFVDVLLPPDCAGAPLPAVVWVYPHEKTARRPHMFHEPDCPMPFNLQLFAAHGFAVIDVNMRSVLGVDPASMADRMLDDVRAAVDAAVDAGYVDRDRLHLYGHSLGGWAAMMLLAHTPMFRSGMSSAGISDAAALYASLDPRLRYETGGDERPERFGLPGKTLADNSWRLDAAPWSRPDAYHALSPVMHAARITTPLLLIHGDADYVPLEQSERMFAALTHLKRDVRLIRYWGDDHVPQSPANLADRHRRMIDWLRHA</sequence>
<dbReference type="PANTHER" id="PTHR42776">
    <property type="entry name" value="SERINE PEPTIDASE S9 FAMILY MEMBER"/>
    <property type="match status" value="1"/>
</dbReference>
<keyword evidence="2" id="KW-0720">Serine protease</keyword>